<keyword evidence="9" id="KW-0793">Thylakoid</keyword>
<dbReference type="InterPro" id="IPR050924">
    <property type="entry name" value="Peroxiredoxin_BCP/PrxQ"/>
</dbReference>
<evidence type="ECO:0000259" key="16">
    <source>
        <dbReference type="PROSITE" id="PS51352"/>
    </source>
</evidence>
<sequence length="149" mass="15805">MTVTQGQPAPDFTLPDQDGSAVSLASLGGQWAVVYFYPKDDTPGCTAESCSFRDSYEAFTDAGAKVVGISSDSVESHKAFALKYNLPFTLLADVDGTARKAFGVGKTFGLIPGRVTYVIDPEGIVRGTFTSQFKPKKHIDEALAIISGS</sequence>
<dbReference type="SUPFAM" id="SSF52833">
    <property type="entry name" value="Thioredoxin-like"/>
    <property type="match status" value="1"/>
</dbReference>
<keyword evidence="3" id="KW-0150">Chloroplast</keyword>
<dbReference type="PIRSF" id="PIRSF000239">
    <property type="entry name" value="AHPC"/>
    <property type="match status" value="1"/>
</dbReference>
<dbReference type="GO" id="GO:0034599">
    <property type="term" value="P:cellular response to oxidative stress"/>
    <property type="evidence" value="ECO:0007669"/>
    <property type="project" value="TreeGrafter"/>
</dbReference>
<dbReference type="CDD" id="cd03017">
    <property type="entry name" value="PRX_BCP"/>
    <property type="match status" value="1"/>
</dbReference>
<dbReference type="PROSITE" id="PS51352">
    <property type="entry name" value="THIOREDOXIN_2"/>
    <property type="match status" value="1"/>
</dbReference>
<dbReference type="PANTHER" id="PTHR42801">
    <property type="entry name" value="THIOREDOXIN-DEPENDENT PEROXIDE REDUCTASE"/>
    <property type="match status" value="1"/>
</dbReference>
<feature type="domain" description="Thioredoxin" evidence="16">
    <location>
        <begin position="3"/>
        <end position="149"/>
    </location>
</feature>
<evidence type="ECO:0000256" key="11">
    <source>
        <dbReference type="ARBA" id="ARBA00023284"/>
    </source>
</evidence>
<evidence type="ECO:0000256" key="3">
    <source>
        <dbReference type="ARBA" id="ARBA00022528"/>
    </source>
</evidence>
<evidence type="ECO:0000256" key="13">
    <source>
        <dbReference type="ARBA" id="ARBA00038489"/>
    </source>
</evidence>
<comment type="subunit">
    <text evidence="1">Monomer.</text>
</comment>
<reference evidence="17" key="1">
    <citation type="submission" date="2020-05" db="EMBL/GenBank/DDBJ databases">
        <authorList>
            <person name="Chiriac C."/>
            <person name="Salcher M."/>
            <person name="Ghai R."/>
            <person name="Kavagutti S V."/>
        </authorList>
    </citation>
    <scope>NUCLEOTIDE SEQUENCE</scope>
</reference>
<keyword evidence="10" id="KW-1015">Disulfide bond</keyword>
<evidence type="ECO:0000256" key="1">
    <source>
        <dbReference type="ARBA" id="ARBA00011245"/>
    </source>
</evidence>
<organism evidence="17">
    <name type="scientific">freshwater metagenome</name>
    <dbReference type="NCBI Taxonomy" id="449393"/>
    <lineage>
        <taxon>unclassified sequences</taxon>
        <taxon>metagenomes</taxon>
        <taxon>ecological metagenomes</taxon>
    </lineage>
</organism>
<evidence type="ECO:0000256" key="14">
    <source>
        <dbReference type="ARBA" id="ARBA00046272"/>
    </source>
</evidence>
<comment type="catalytic activity">
    <reaction evidence="15">
        <text>a hydroperoxide + [thioredoxin]-dithiol = an alcohol + [thioredoxin]-disulfide + H2O</text>
        <dbReference type="Rhea" id="RHEA:62620"/>
        <dbReference type="Rhea" id="RHEA-COMP:10698"/>
        <dbReference type="Rhea" id="RHEA-COMP:10700"/>
        <dbReference type="ChEBI" id="CHEBI:15377"/>
        <dbReference type="ChEBI" id="CHEBI:29950"/>
        <dbReference type="ChEBI" id="CHEBI:30879"/>
        <dbReference type="ChEBI" id="CHEBI:35924"/>
        <dbReference type="ChEBI" id="CHEBI:50058"/>
        <dbReference type="EC" id="1.11.1.24"/>
    </reaction>
</comment>
<evidence type="ECO:0000256" key="10">
    <source>
        <dbReference type="ARBA" id="ARBA00023157"/>
    </source>
</evidence>
<dbReference type="AlphaFoldDB" id="A0A6J6GSU0"/>
<dbReference type="Gene3D" id="3.40.30.10">
    <property type="entry name" value="Glutaredoxin"/>
    <property type="match status" value="1"/>
</dbReference>
<accession>A0A6J6GSU0</accession>
<keyword evidence="6" id="KW-0049">Antioxidant</keyword>
<evidence type="ECO:0000256" key="9">
    <source>
        <dbReference type="ARBA" id="ARBA00023078"/>
    </source>
</evidence>
<dbReference type="FunFam" id="3.40.30.10:FF:000122">
    <property type="entry name" value="Peroxiredoxin Q chloroplastic"/>
    <property type="match status" value="1"/>
</dbReference>
<proteinExistence type="inferred from homology"/>
<keyword evidence="8" id="KW-0560">Oxidoreductase</keyword>
<evidence type="ECO:0000256" key="2">
    <source>
        <dbReference type="ARBA" id="ARBA00013017"/>
    </source>
</evidence>
<gene>
    <name evidence="17" type="ORF">UFOPK1835_00558</name>
</gene>
<evidence type="ECO:0000256" key="15">
    <source>
        <dbReference type="ARBA" id="ARBA00049091"/>
    </source>
</evidence>
<evidence type="ECO:0000313" key="17">
    <source>
        <dbReference type="EMBL" id="CAB4602963.1"/>
    </source>
</evidence>
<evidence type="ECO:0000256" key="6">
    <source>
        <dbReference type="ARBA" id="ARBA00022862"/>
    </source>
</evidence>
<evidence type="ECO:0000256" key="4">
    <source>
        <dbReference type="ARBA" id="ARBA00022559"/>
    </source>
</evidence>
<dbReference type="InterPro" id="IPR036249">
    <property type="entry name" value="Thioredoxin-like_sf"/>
</dbReference>
<evidence type="ECO:0000256" key="12">
    <source>
        <dbReference type="ARBA" id="ARBA00032824"/>
    </source>
</evidence>
<keyword evidence="7" id="KW-0809">Transit peptide</keyword>
<dbReference type="GO" id="GO:0008379">
    <property type="term" value="F:thioredoxin peroxidase activity"/>
    <property type="evidence" value="ECO:0007669"/>
    <property type="project" value="TreeGrafter"/>
</dbReference>
<name>A0A6J6GSU0_9ZZZZ</name>
<dbReference type="EC" id="1.11.1.24" evidence="2"/>
<dbReference type="EMBL" id="CAEZUP010000015">
    <property type="protein sequence ID" value="CAB4602963.1"/>
    <property type="molecule type" value="Genomic_DNA"/>
</dbReference>
<dbReference type="InterPro" id="IPR013766">
    <property type="entry name" value="Thioredoxin_domain"/>
</dbReference>
<dbReference type="GO" id="GO:0045454">
    <property type="term" value="P:cell redox homeostasis"/>
    <property type="evidence" value="ECO:0007669"/>
    <property type="project" value="TreeGrafter"/>
</dbReference>
<keyword evidence="4" id="KW-0575">Peroxidase</keyword>
<protein>
    <recommendedName>
        <fullName evidence="2">thioredoxin-dependent peroxiredoxin</fullName>
        <ecNumber evidence="2">1.11.1.24</ecNumber>
    </recommendedName>
    <alternativeName>
        <fullName evidence="12">Thioredoxin peroxidase</fullName>
    </alternativeName>
</protein>
<dbReference type="GO" id="GO:0009534">
    <property type="term" value="C:chloroplast thylakoid"/>
    <property type="evidence" value="ECO:0007669"/>
    <property type="project" value="UniProtKB-SubCell"/>
</dbReference>
<evidence type="ECO:0000256" key="7">
    <source>
        <dbReference type="ARBA" id="ARBA00022946"/>
    </source>
</evidence>
<evidence type="ECO:0000256" key="5">
    <source>
        <dbReference type="ARBA" id="ARBA00022640"/>
    </source>
</evidence>
<keyword evidence="11" id="KW-0676">Redox-active center</keyword>
<dbReference type="PANTHER" id="PTHR42801:SF4">
    <property type="entry name" value="AHPC_TSA FAMILY PROTEIN"/>
    <property type="match status" value="1"/>
</dbReference>
<comment type="similarity">
    <text evidence="13">Belongs to the peroxiredoxin family. BCP/PrxQ subfamily.</text>
</comment>
<dbReference type="Pfam" id="PF00578">
    <property type="entry name" value="AhpC-TSA"/>
    <property type="match status" value="1"/>
</dbReference>
<evidence type="ECO:0000256" key="8">
    <source>
        <dbReference type="ARBA" id="ARBA00023002"/>
    </source>
</evidence>
<dbReference type="InterPro" id="IPR024706">
    <property type="entry name" value="Peroxiredoxin_AhpC-typ"/>
</dbReference>
<keyword evidence="5" id="KW-0934">Plastid</keyword>
<dbReference type="InterPro" id="IPR000866">
    <property type="entry name" value="AhpC/TSA"/>
</dbReference>
<comment type="subcellular location">
    <subcellularLocation>
        <location evidence="14">Plastid</location>
        <location evidence="14">Chloroplast thylakoid</location>
    </subcellularLocation>
</comment>